<evidence type="ECO:0000256" key="3">
    <source>
        <dbReference type="ARBA" id="ARBA00022553"/>
    </source>
</evidence>
<dbReference type="PROSITE" id="PS50109">
    <property type="entry name" value="HIS_KIN"/>
    <property type="match status" value="1"/>
</dbReference>
<dbReference type="AlphaFoldDB" id="A0A7W8DI47"/>
<sequence>MTTAAAKEETAASSGMEGWHPGVPAAALGCAQEECHLFGALLNEVPHGVLVLDDDGVILFANLAVNVMFLPHQLEVGGTIGTAAVLEPLVSIVAEARSRRARAEQEVRLTLPYIGEWNQEHHYHLSAAPWSEGGRSGVWVMAEDHTERHHSQQMRRDFLTSAGHELRTPLSLIHGYIETLKSGMIKNTTSLVRCLEVMEKHSRRMMRIIDDMLTISRLETQDEPLKTETFLVRACVQDSLEHLTPLIEMRQATVSVDFPPDGGVLHGDRFYWDQIFTNLIEHPLKENLRSGLRVKVCGRWTPHECILTVEDNGVGIRPEDVPFVFRRFHRSSSKGPGQEGKGTGLGLSIVKRAVEAHGGGIEVESVPGVRTVFTIRLPLPD</sequence>
<evidence type="ECO:0000256" key="6">
    <source>
        <dbReference type="ARBA" id="ARBA00023012"/>
    </source>
</evidence>
<dbReference type="InterPro" id="IPR004358">
    <property type="entry name" value="Sig_transdc_His_kin-like_C"/>
</dbReference>
<comment type="caution">
    <text evidence="8">The sequence shown here is derived from an EMBL/GenBank/DDBJ whole genome shotgun (WGS) entry which is preliminary data.</text>
</comment>
<evidence type="ECO:0000256" key="2">
    <source>
        <dbReference type="ARBA" id="ARBA00012438"/>
    </source>
</evidence>
<dbReference type="Gene3D" id="1.10.287.130">
    <property type="match status" value="1"/>
</dbReference>
<dbReference type="Proteomes" id="UP000590740">
    <property type="component" value="Unassembled WGS sequence"/>
</dbReference>
<protein>
    <recommendedName>
        <fullName evidence="2">histidine kinase</fullName>
        <ecNumber evidence="2">2.7.13.3</ecNumber>
    </recommendedName>
</protein>
<dbReference type="Pfam" id="PF08448">
    <property type="entry name" value="PAS_4"/>
    <property type="match status" value="1"/>
</dbReference>
<evidence type="ECO:0000256" key="5">
    <source>
        <dbReference type="ARBA" id="ARBA00022777"/>
    </source>
</evidence>
<dbReference type="PRINTS" id="PR00344">
    <property type="entry name" value="BCTRLSENSOR"/>
</dbReference>
<dbReference type="InterPro" id="IPR003661">
    <property type="entry name" value="HisK_dim/P_dom"/>
</dbReference>
<dbReference type="InterPro" id="IPR036097">
    <property type="entry name" value="HisK_dim/P_sf"/>
</dbReference>
<feature type="domain" description="Histidine kinase" evidence="7">
    <location>
        <begin position="161"/>
        <end position="381"/>
    </location>
</feature>
<dbReference type="GO" id="GO:0000155">
    <property type="term" value="F:phosphorelay sensor kinase activity"/>
    <property type="evidence" value="ECO:0007669"/>
    <property type="project" value="InterPro"/>
</dbReference>
<dbReference type="EC" id="2.7.13.3" evidence="2"/>
<comment type="catalytic activity">
    <reaction evidence="1">
        <text>ATP + protein L-histidine = ADP + protein N-phospho-L-histidine.</text>
        <dbReference type="EC" id="2.7.13.3"/>
    </reaction>
</comment>
<keyword evidence="4" id="KW-0808">Transferase</keyword>
<reference evidence="8 9" key="1">
    <citation type="submission" date="2020-08" db="EMBL/GenBank/DDBJ databases">
        <title>Genomic Encyclopedia of Type Strains, Phase IV (KMG-IV): sequencing the most valuable type-strain genomes for metagenomic binning, comparative biology and taxonomic classification.</title>
        <authorList>
            <person name="Goeker M."/>
        </authorList>
    </citation>
    <scope>NUCLEOTIDE SEQUENCE [LARGE SCALE GENOMIC DNA]</scope>
    <source>
        <strain evidence="8 9">DSM 12252</strain>
    </source>
</reference>
<dbReference type="Gene3D" id="3.30.450.20">
    <property type="entry name" value="PAS domain"/>
    <property type="match status" value="1"/>
</dbReference>
<dbReference type="InterPro" id="IPR013656">
    <property type="entry name" value="PAS_4"/>
</dbReference>
<dbReference type="InterPro" id="IPR005467">
    <property type="entry name" value="His_kinase_dom"/>
</dbReference>
<keyword evidence="6" id="KW-0902">Two-component regulatory system</keyword>
<dbReference type="CDD" id="cd00075">
    <property type="entry name" value="HATPase"/>
    <property type="match status" value="1"/>
</dbReference>
<dbReference type="InterPro" id="IPR036890">
    <property type="entry name" value="HATPase_C_sf"/>
</dbReference>
<name>A0A7W8DI47_9BACT</name>
<evidence type="ECO:0000313" key="8">
    <source>
        <dbReference type="EMBL" id="MBB5030632.1"/>
    </source>
</evidence>
<dbReference type="SMART" id="SM00388">
    <property type="entry name" value="HisKA"/>
    <property type="match status" value="1"/>
</dbReference>
<gene>
    <name evidence="8" type="ORF">HNQ65_000186</name>
</gene>
<dbReference type="EMBL" id="JACHIG010000001">
    <property type="protein sequence ID" value="MBB5030632.1"/>
    <property type="molecule type" value="Genomic_DNA"/>
</dbReference>
<dbReference type="SMART" id="SM00387">
    <property type="entry name" value="HATPase_c"/>
    <property type="match status" value="1"/>
</dbReference>
<dbReference type="FunFam" id="1.10.287.130:FF:000001">
    <property type="entry name" value="Two-component sensor histidine kinase"/>
    <property type="match status" value="1"/>
</dbReference>
<dbReference type="InterPro" id="IPR003594">
    <property type="entry name" value="HATPase_dom"/>
</dbReference>
<dbReference type="SUPFAM" id="SSF55785">
    <property type="entry name" value="PYP-like sensor domain (PAS domain)"/>
    <property type="match status" value="1"/>
</dbReference>
<keyword evidence="3" id="KW-0597">Phosphoprotein</keyword>
<dbReference type="Pfam" id="PF00512">
    <property type="entry name" value="HisKA"/>
    <property type="match status" value="1"/>
</dbReference>
<dbReference type="SUPFAM" id="SSF47384">
    <property type="entry name" value="Homodimeric domain of signal transducing histidine kinase"/>
    <property type="match status" value="1"/>
</dbReference>
<accession>A0A7W8DI47</accession>
<dbReference type="PANTHER" id="PTHR43547:SF2">
    <property type="entry name" value="HYBRID SIGNAL TRANSDUCTION HISTIDINE KINASE C"/>
    <property type="match status" value="1"/>
</dbReference>
<dbReference type="InterPro" id="IPR035965">
    <property type="entry name" value="PAS-like_dom_sf"/>
</dbReference>
<organism evidence="8 9">
    <name type="scientific">Prosthecobacter vanneervenii</name>
    <dbReference type="NCBI Taxonomy" id="48466"/>
    <lineage>
        <taxon>Bacteria</taxon>
        <taxon>Pseudomonadati</taxon>
        <taxon>Verrucomicrobiota</taxon>
        <taxon>Verrucomicrobiia</taxon>
        <taxon>Verrucomicrobiales</taxon>
        <taxon>Verrucomicrobiaceae</taxon>
        <taxon>Prosthecobacter</taxon>
    </lineage>
</organism>
<evidence type="ECO:0000259" key="7">
    <source>
        <dbReference type="PROSITE" id="PS50109"/>
    </source>
</evidence>
<evidence type="ECO:0000256" key="1">
    <source>
        <dbReference type="ARBA" id="ARBA00000085"/>
    </source>
</evidence>
<keyword evidence="5 8" id="KW-0418">Kinase</keyword>
<dbReference type="PROSITE" id="PS51257">
    <property type="entry name" value="PROKAR_LIPOPROTEIN"/>
    <property type="match status" value="1"/>
</dbReference>
<dbReference type="RefSeq" id="WP_184337464.1">
    <property type="nucleotide sequence ID" value="NZ_JACHIG010000001.1"/>
</dbReference>
<keyword evidence="9" id="KW-1185">Reference proteome</keyword>
<dbReference type="CDD" id="cd00082">
    <property type="entry name" value="HisKA"/>
    <property type="match status" value="1"/>
</dbReference>
<dbReference type="SUPFAM" id="SSF55874">
    <property type="entry name" value="ATPase domain of HSP90 chaperone/DNA topoisomerase II/histidine kinase"/>
    <property type="match status" value="1"/>
</dbReference>
<dbReference type="Gene3D" id="3.30.565.10">
    <property type="entry name" value="Histidine kinase-like ATPase, C-terminal domain"/>
    <property type="match status" value="1"/>
</dbReference>
<dbReference type="PANTHER" id="PTHR43547">
    <property type="entry name" value="TWO-COMPONENT HISTIDINE KINASE"/>
    <property type="match status" value="1"/>
</dbReference>
<dbReference type="Pfam" id="PF02518">
    <property type="entry name" value="HATPase_c"/>
    <property type="match status" value="1"/>
</dbReference>
<proteinExistence type="predicted"/>
<evidence type="ECO:0000313" key="9">
    <source>
        <dbReference type="Proteomes" id="UP000590740"/>
    </source>
</evidence>
<evidence type="ECO:0000256" key="4">
    <source>
        <dbReference type="ARBA" id="ARBA00022679"/>
    </source>
</evidence>